<evidence type="ECO:0000256" key="1">
    <source>
        <dbReference type="SAM" id="MobiDB-lite"/>
    </source>
</evidence>
<comment type="caution">
    <text evidence="2">The sequence shown here is derived from an EMBL/GenBank/DDBJ whole genome shotgun (WGS) entry which is preliminary data.</text>
</comment>
<feature type="compositionally biased region" description="Basic and acidic residues" evidence="1">
    <location>
        <begin position="140"/>
        <end position="156"/>
    </location>
</feature>
<feature type="compositionally biased region" description="Acidic residues" evidence="1">
    <location>
        <begin position="157"/>
        <end position="167"/>
    </location>
</feature>
<feature type="compositionally biased region" description="Acidic residues" evidence="1">
    <location>
        <begin position="121"/>
        <end position="139"/>
    </location>
</feature>
<organism evidence="2 3">
    <name type="scientific">Cristinia sonorae</name>
    <dbReference type="NCBI Taxonomy" id="1940300"/>
    <lineage>
        <taxon>Eukaryota</taxon>
        <taxon>Fungi</taxon>
        <taxon>Dikarya</taxon>
        <taxon>Basidiomycota</taxon>
        <taxon>Agaricomycotina</taxon>
        <taxon>Agaricomycetes</taxon>
        <taxon>Agaricomycetidae</taxon>
        <taxon>Agaricales</taxon>
        <taxon>Pleurotineae</taxon>
        <taxon>Stephanosporaceae</taxon>
        <taxon>Cristinia</taxon>
    </lineage>
</organism>
<feature type="region of interest" description="Disordered" evidence="1">
    <location>
        <begin position="121"/>
        <end position="170"/>
    </location>
</feature>
<keyword evidence="3" id="KW-1185">Reference proteome</keyword>
<evidence type="ECO:0000313" key="3">
    <source>
        <dbReference type="Proteomes" id="UP000813824"/>
    </source>
</evidence>
<reference evidence="2" key="1">
    <citation type="journal article" date="2021" name="New Phytol.">
        <title>Evolutionary innovations through gain and loss of genes in the ectomycorrhizal Boletales.</title>
        <authorList>
            <person name="Wu G."/>
            <person name="Miyauchi S."/>
            <person name="Morin E."/>
            <person name="Kuo A."/>
            <person name="Drula E."/>
            <person name="Varga T."/>
            <person name="Kohler A."/>
            <person name="Feng B."/>
            <person name="Cao Y."/>
            <person name="Lipzen A."/>
            <person name="Daum C."/>
            <person name="Hundley H."/>
            <person name="Pangilinan J."/>
            <person name="Johnson J."/>
            <person name="Barry K."/>
            <person name="LaButti K."/>
            <person name="Ng V."/>
            <person name="Ahrendt S."/>
            <person name="Min B."/>
            <person name="Choi I.G."/>
            <person name="Park H."/>
            <person name="Plett J.M."/>
            <person name="Magnuson J."/>
            <person name="Spatafora J.W."/>
            <person name="Nagy L.G."/>
            <person name="Henrissat B."/>
            <person name="Grigoriev I.V."/>
            <person name="Yang Z.L."/>
            <person name="Xu J."/>
            <person name="Martin F.M."/>
        </authorList>
    </citation>
    <scope>NUCLEOTIDE SEQUENCE</scope>
    <source>
        <strain evidence="2">KKN 215</strain>
    </source>
</reference>
<dbReference type="OrthoDB" id="2751407at2759"/>
<dbReference type="AlphaFoldDB" id="A0A8K0XKU8"/>
<name>A0A8K0XKU8_9AGAR</name>
<dbReference type="EMBL" id="JAEVFJ010000045">
    <property type="protein sequence ID" value="KAH8084873.1"/>
    <property type="molecule type" value="Genomic_DNA"/>
</dbReference>
<gene>
    <name evidence="2" type="ORF">BXZ70DRAFT_563980</name>
</gene>
<proteinExistence type="predicted"/>
<dbReference type="Proteomes" id="UP000813824">
    <property type="component" value="Unassembled WGS sequence"/>
</dbReference>
<protein>
    <submittedName>
        <fullName evidence="2">Uncharacterized protein</fullName>
    </submittedName>
</protein>
<accession>A0A8K0XKU8</accession>
<sequence>MALIVHVESGVDEPVRMDNKSRYESCFRTSKTAVQNKPALNWDLLLQVLQHTDSKADVSRFIRTCRTLHRSGMAVLLADVWLRFDELQNVLRFCKFILESPQRSSLVRHIMFECELRLDDEEESYDEEEEVDDDDDHSDEDTGREKKQRGTERRDNDEDNDEDNEPGDEMHNASILGRALRSCANLRSLAILNLESFLEYDALESAVLSLKNLEKIEFWMAGHRALDVVPRMQSPVNSAKILFYDDEYIRIDRSAFGPIPLLRTFAPHLKTIKCRDIGSLVSHPSVRYDHVQTFKMELDKIEFDSVVFSETFPSLQQLIWKGIGPDSGADWPNTFRRKNLRLQASSSRAHSWNPLHHLRASIYDAYSMALSCKVSLWDHARLRNTSFVPPFRTVLNDIRPTSLNVYVTVRHFTMQHLSDIFPQCGIENLWLVLDISGCGPNQPIPDIITSAFKGLGRLSLKYAVIKVVCGSADDRHPAFAPYASIKGGKHAPANDHVSPLLNRSLRILKEERYATLLLPFAPQLENLCLCLGTRDGGRNSCWRVVQADNGARSVERITESAECRRIVARGPFDSLAQSSVSF</sequence>
<evidence type="ECO:0000313" key="2">
    <source>
        <dbReference type="EMBL" id="KAH8084873.1"/>
    </source>
</evidence>